<reference evidence="2 3" key="1">
    <citation type="submission" date="2017-04" db="EMBL/GenBank/DDBJ databases">
        <authorList>
            <person name="Veseli I.A."/>
            <person name="Tang C."/>
            <person name="Pombert J.-F."/>
        </authorList>
    </citation>
    <scope>NUCLEOTIDE SEQUENCE [LARGE SCALE GENOMIC DNA]</scope>
    <source>
        <strain evidence="2 3">ATCC 700373</strain>
    </source>
</reference>
<proteinExistence type="predicted"/>
<feature type="transmembrane region" description="Helical" evidence="1">
    <location>
        <begin position="7"/>
        <end position="27"/>
    </location>
</feature>
<dbReference type="Pfam" id="PF13061">
    <property type="entry name" value="DUF3923"/>
    <property type="match status" value="1"/>
</dbReference>
<dbReference type="EMBL" id="CP020773">
    <property type="protein sequence ID" value="ARJ51330.1"/>
    <property type="molecule type" value="Genomic_DNA"/>
</dbReference>
<evidence type="ECO:0000313" key="3">
    <source>
        <dbReference type="Proteomes" id="UP000242864"/>
    </source>
</evidence>
<dbReference type="RefSeq" id="WP_085237802.1">
    <property type="nucleotide sequence ID" value="NZ_CP020773.1"/>
</dbReference>
<keyword evidence="1" id="KW-0472">Membrane</keyword>
<dbReference type="InterPro" id="IPR025037">
    <property type="entry name" value="DUF3923"/>
</dbReference>
<keyword evidence="1" id="KW-1133">Transmembrane helix</keyword>
<dbReference type="KEGG" id="slz:B5P37_08415"/>
<dbReference type="AlphaFoldDB" id="A0AAC9WJH7"/>
<sequence>MKASWIFWWMITILEGAIFLFLSMLLWNRNVDATGALQTLEIKLLNILVLAAFFLIPVMIQLIWCMVNIRKAERKS</sequence>
<gene>
    <name evidence="2" type="ORF">B5P37_08415</name>
</gene>
<evidence type="ECO:0000313" key="2">
    <source>
        <dbReference type="EMBL" id="ARJ51330.1"/>
    </source>
</evidence>
<keyword evidence="1" id="KW-0812">Transmembrane</keyword>
<name>A0AAC9WJH7_9STAP</name>
<evidence type="ECO:0000256" key="1">
    <source>
        <dbReference type="SAM" id="Phobius"/>
    </source>
</evidence>
<accession>A0AAC9WJH7</accession>
<organism evidence="2 3">
    <name type="scientific">Staphylococcus lutrae</name>
    <dbReference type="NCBI Taxonomy" id="155085"/>
    <lineage>
        <taxon>Bacteria</taxon>
        <taxon>Bacillati</taxon>
        <taxon>Bacillota</taxon>
        <taxon>Bacilli</taxon>
        <taxon>Bacillales</taxon>
        <taxon>Staphylococcaceae</taxon>
        <taxon>Staphylococcus</taxon>
    </lineage>
</organism>
<feature type="transmembrane region" description="Helical" evidence="1">
    <location>
        <begin position="47"/>
        <end position="67"/>
    </location>
</feature>
<evidence type="ECO:0008006" key="4">
    <source>
        <dbReference type="Google" id="ProtNLM"/>
    </source>
</evidence>
<dbReference type="Proteomes" id="UP000242864">
    <property type="component" value="Chromosome"/>
</dbReference>
<keyword evidence="3" id="KW-1185">Reference proteome</keyword>
<protein>
    <recommendedName>
        <fullName evidence="4">DUF3923 domain-containing protein</fullName>
    </recommendedName>
</protein>